<protein>
    <submittedName>
        <fullName evidence="2">Uncharacterized protein</fullName>
    </submittedName>
</protein>
<comment type="caution">
    <text evidence="2">The sequence shown here is derived from an EMBL/GenBank/DDBJ whole genome shotgun (WGS) entry which is preliminary data.</text>
</comment>
<dbReference type="AlphaFoldDB" id="A0A8E2D516"/>
<proteinExistence type="predicted"/>
<dbReference type="PROSITE" id="PS51257">
    <property type="entry name" value="PROKAR_LIPOPROTEIN"/>
    <property type="match status" value="1"/>
</dbReference>
<feature type="signal peptide" evidence="1">
    <location>
        <begin position="1"/>
        <end position="23"/>
    </location>
</feature>
<keyword evidence="1" id="KW-0732">Signal</keyword>
<gene>
    <name evidence="2" type="ORF">F5613_001328</name>
</gene>
<evidence type="ECO:0000313" key="3">
    <source>
        <dbReference type="Proteomes" id="UP000574332"/>
    </source>
</evidence>
<reference evidence="2 3" key="1">
    <citation type="submission" date="2020-07" db="EMBL/GenBank/DDBJ databases">
        <title>Genomic Encyclopedia of Type Strains, Phase IV (KMG-IV): sequencing the most valuable type-strain genomes for metagenomic binning, comparative biology and taxonomic classification.</title>
        <authorList>
            <person name="Goeker M."/>
        </authorList>
    </citation>
    <scope>NUCLEOTIDE SEQUENCE [LARGE SCALE GENOMIC DNA]</scope>
    <source>
        <strain evidence="2 3">DSM 23697</strain>
    </source>
</reference>
<organism evidence="2 3">
    <name type="scientific">Macellibacteroides fermentans</name>
    <dbReference type="NCBI Taxonomy" id="879969"/>
    <lineage>
        <taxon>Bacteria</taxon>
        <taxon>Pseudomonadati</taxon>
        <taxon>Bacteroidota</taxon>
        <taxon>Bacteroidia</taxon>
        <taxon>Bacteroidales</taxon>
        <taxon>Porphyromonadaceae</taxon>
        <taxon>Macellibacteroides</taxon>
    </lineage>
</organism>
<name>A0A8E2D516_9PORP</name>
<evidence type="ECO:0000313" key="2">
    <source>
        <dbReference type="EMBL" id="NYI49250.1"/>
    </source>
</evidence>
<accession>A0A8E2D516</accession>
<dbReference type="EMBL" id="JACCCY010000002">
    <property type="protein sequence ID" value="NYI49250.1"/>
    <property type="molecule type" value="Genomic_DNA"/>
</dbReference>
<feature type="chain" id="PRO_5034660495" evidence="1">
    <location>
        <begin position="24"/>
        <end position="344"/>
    </location>
</feature>
<sequence>MKIMMKKSILSSTTLLFSILAIALSTSCNQAARNQEDNTSGSLMGKTDAQQIASGDKWLKSIFQCSAEIGYCLPDEKKVFTERYLEFYHEKLEIYEYPEFEAQEEQIAAEKVFKNKWKMIYPLGKEVWAPFGMGNGMEAGDKLENVTITHLSDLKFTALIDYGEENVFFNTLVLIPSADAFLIDYIETALIDVHQGHINLPFLQNLALAKFQLGANPDDAKRLLGKPQSENTETEPLEVSGYIDEDYIVTTTTMEYEGIKLLYDDQRMIHATIDKPGKQFGWIICGDKNCDKDFLMQKFRLTEEDVYDNDEGDKALVMNWEIFSLVVLLDADNLVKTIEFNAGP</sequence>
<dbReference type="Proteomes" id="UP000574332">
    <property type="component" value="Unassembled WGS sequence"/>
</dbReference>
<keyword evidence="3" id="KW-1185">Reference proteome</keyword>
<evidence type="ECO:0000256" key="1">
    <source>
        <dbReference type="SAM" id="SignalP"/>
    </source>
</evidence>